<dbReference type="HOGENOM" id="CLU_1694649_0_0_0"/>
<sequence>MTERQRRVERLLKLRTSQHESTTVRLRAARAVLHETELALQQCSQWSQQARESLEQCSAQGNQQEWLIICADIEASKIVARARDTRRSAAAAEVELAAAQEADAKVARKQMERSLELIAKSARSHDVRAEQNELDETARLVSESSSTKHQNGRFP</sequence>
<proteinExistence type="predicted"/>
<organism evidence="2 3">
    <name type="scientific">Terriglobus roseus (strain DSM 18391 / NRRL B-41598 / KBS 63)</name>
    <dbReference type="NCBI Taxonomy" id="926566"/>
    <lineage>
        <taxon>Bacteria</taxon>
        <taxon>Pseudomonadati</taxon>
        <taxon>Acidobacteriota</taxon>
        <taxon>Terriglobia</taxon>
        <taxon>Terriglobales</taxon>
        <taxon>Acidobacteriaceae</taxon>
        <taxon>Terriglobus</taxon>
    </lineage>
</organism>
<evidence type="ECO:0008006" key="4">
    <source>
        <dbReference type="Google" id="ProtNLM"/>
    </source>
</evidence>
<evidence type="ECO:0000313" key="2">
    <source>
        <dbReference type="EMBL" id="AFL88123.1"/>
    </source>
</evidence>
<dbReference type="EMBL" id="CP003379">
    <property type="protein sequence ID" value="AFL88123.1"/>
    <property type="molecule type" value="Genomic_DNA"/>
</dbReference>
<accession>I3ZFV5</accession>
<keyword evidence="3" id="KW-1185">Reference proteome</keyword>
<feature type="region of interest" description="Disordered" evidence="1">
    <location>
        <begin position="119"/>
        <end position="155"/>
    </location>
</feature>
<gene>
    <name evidence="2" type="ordered locus">Terro_1831</name>
</gene>
<dbReference type="AlphaFoldDB" id="I3ZFV5"/>
<dbReference type="KEGG" id="trs:Terro_1831"/>
<evidence type="ECO:0000313" key="3">
    <source>
        <dbReference type="Proteomes" id="UP000006056"/>
    </source>
</evidence>
<name>I3ZFV5_TERRK</name>
<reference evidence="2 3" key="1">
    <citation type="submission" date="2012-06" db="EMBL/GenBank/DDBJ databases">
        <title>Complete genome of Terriglobus roseus DSM 18391.</title>
        <authorList>
            <consortium name="US DOE Joint Genome Institute (JGI-PGF)"/>
            <person name="Lucas S."/>
            <person name="Copeland A."/>
            <person name="Lapidus A."/>
            <person name="Glavina del Rio T."/>
            <person name="Dalin E."/>
            <person name="Tice H."/>
            <person name="Bruce D."/>
            <person name="Goodwin L."/>
            <person name="Pitluck S."/>
            <person name="Peters L."/>
            <person name="Mikhailova N."/>
            <person name="Munk A.C.C."/>
            <person name="Kyrpides N."/>
            <person name="Mavromatis K."/>
            <person name="Ivanova N."/>
            <person name="Brettin T."/>
            <person name="Detter J.C."/>
            <person name="Han C."/>
            <person name="Larimer F."/>
            <person name="Land M."/>
            <person name="Hauser L."/>
            <person name="Markowitz V."/>
            <person name="Cheng J.-F."/>
            <person name="Hugenholtz P."/>
            <person name="Woyke T."/>
            <person name="Wu D."/>
            <person name="Brambilla E."/>
            <person name="Klenk H.-P."/>
            <person name="Eisen J.A."/>
        </authorList>
    </citation>
    <scope>NUCLEOTIDE SEQUENCE [LARGE SCALE GENOMIC DNA]</scope>
    <source>
        <strain evidence="3">DSM 18391 / NRRL B-41598 / KBS 63</strain>
    </source>
</reference>
<dbReference type="Proteomes" id="UP000006056">
    <property type="component" value="Chromosome"/>
</dbReference>
<dbReference type="RefSeq" id="WP_014785692.1">
    <property type="nucleotide sequence ID" value="NC_018014.1"/>
</dbReference>
<protein>
    <recommendedName>
        <fullName evidence="4">Flagellar FliJ protein</fullName>
    </recommendedName>
</protein>
<dbReference type="STRING" id="926566.Terro_1831"/>
<evidence type="ECO:0000256" key="1">
    <source>
        <dbReference type="SAM" id="MobiDB-lite"/>
    </source>
</evidence>